<evidence type="ECO:0000313" key="5">
    <source>
        <dbReference type="Proteomes" id="UP000184212"/>
    </source>
</evidence>
<dbReference type="InterPro" id="IPR029058">
    <property type="entry name" value="AB_hydrolase_fold"/>
</dbReference>
<name>A0A1M5M7Q3_9BACT</name>
<feature type="domain" description="Alpha/beta hydrolase fold-3" evidence="3">
    <location>
        <begin position="83"/>
        <end position="285"/>
    </location>
</feature>
<keyword evidence="5" id="KW-1185">Reference proteome</keyword>
<dbReference type="PANTHER" id="PTHR48081">
    <property type="entry name" value="AB HYDROLASE SUPERFAMILY PROTEIN C4A8.06C"/>
    <property type="match status" value="1"/>
</dbReference>
<dbReference type="InterPro" id="IPR002168">
    <property type="entry name" value="Lipase_GDXG_HIS_AS"/>
</dbReference>
<organism evidence="4 5">
    <name type="scientific">Chryseolinea serpens</name>
    <dbReference type="NCBI Taxonomy" id="947013"/>
    <lineage>
        <taxon>Bacteria</taxon>
        <taxon>Pseudomonadati</taxon>
        <taxon>Bacteroidota</taxon>
        <taxon>Cytophagia</taxon>
        <taxon>Cytophagales</taxon>
        <taxon>Fulvivirgaceae</taxon>
        <taxon>Chryseolinea</taxon>
    </lineage>
</organism>
<dbReference type="InterPro" id="IPR013094">
    <property type="entry name" value="AB_hydrolase_3"/>
</dbReference>
<reference evidence="4 5" key="1">
    <citation type="submission" date="2016-11" db="EMBL/GenBank/DDBJ databases">
        <authorList>
            <person name="Jaros S."/>
            <person name="Januszkiewicz K."/>
            <person name="Wedrychowicz H."/>
        </authorList>
    </citation>
    <scope>NUCLEOTIDE SEQUENCE [LARGE SCALE GENOMIC DNA]</scope>
    <source>
        <strain evidence="4 5">DSM 24574</strain>
    </source>
</reference>
<proteinExistence type="inferred from homology"/>
<evidence type="ECO:0000256" key="1">
    <source>
        <dbReference type="ARBA" id="ARBA00010515"/>
    </source>
</evidence>
<dbReference type="EMBL" id="FQWQ01000001">
    <property type="protein sequence ID" value="SHG73292.1"/>
    <property type="molecule type" value="Genomic_DNA"/>
</dbReference>
<dbReference type="AlphaFoldDB" id="A0A1M5M7Q3"/>
<evidence type="ECO:0000313" key="4">
    <source>
        <dbReference type="EMBL" id="SHG73292.1"/>
    </source>
</evidence>
<dbReference type="PANTHER" id="PTHR48081:SF8">
    <property type="entry name" value="ALPHA_BETA HYDROLASE FOLD-3 DOMAIN-CONTAINING PROTEIN-RELATED"/>
    <property type="match status" value="1"/>
</dbReference>
<protein>
    <submittedName>
        <fullName evidence="4">Acetyl esterase/lipase</fullName>
    </submittedName>
</protein>
<gene>
    <name evidence="4" type="ORF">SAMN04488109_1601</name>
</gene>
<comment type="similarity">
    <text evidence="1">Belongs to the 'GDXG' lipolytic enzyme family.</text>
</comment>
<dbReference type="Proteomes" id="UP000184212">
    <property type="component" value="Unassembled WGS sequence"/>
</dbReference>
<dbReference type="GO" id="GO:0016787">
    <property type="term" value="F:hydrolase activity"/>
    <property type="evidence" value="ECO:0007669"/>
    <property type="project" value="UniProtKB-KW"/>
</dbReference>
<dbReference type="SUPFAM" id="SSF53474">
    <property type="entry name" value="alpha/beta-Hydrolases"/>
    <property type="match status" value="1"/>
</dbReference>
<dbReference type="STRING" id="947013.SAMN04488109_1601"/>
<dbReference type="PROSITE" id="PS01173">
    <property type="entry name" value="LIPASE_GDXG_HIS"/>
    <property type="match status" value="1"/>
</dbReference>
<sequence>MTTKKEQQAILKPSKEVEEVGKWWIKAAAASREHTSLDEARDFNENWASLTAEPGGVDYIEVDAGGVPAMWAIPKGCTENRVILCFHGGGFFSGSMYTHRKLYAHFAKAIGCRALILHYRRSPEHNHPAQVNDSLAAYEWLLNQRIQANHIAFVGDSAGGGLAITTLLLARDKGLPLPAATMPFSAWFDMEVTGKSMETNAEKDLLFTAEGIKEMAGMLLGANGDRKDPYANPLHADLSGLPPVYLHVGGDEMLLDDSTRFAERARAFGVEVGLDVFPGMQHSFQMAAGRAPEADDSIARFVDWVRPKLGLGSHS</sequence>
<accession>A0A1M5M7Q3</accession>
<dbReference type="InterPro" id="IPR050300">
    <property type="entry name" value="GDXG_lipolytic_enzyme"/>
</dbReference>
<dbReference type="OrthoDB" id="9815425at2"/>
<dbReference type="Pfam" id="PF07859">
    <property type="entry name" value="Abhydrolase_3"/>
    <property type="match status" value="1"/>
</dbReference>
<dbReference type="RefSeq" id="WP_073132575.1">
    <property type="nucleotide sequence ID" value="NZ_FQWQ01000001.1"/>
</dbReference>
<evidence type="ECO:0000256" key="2">
    <source>
        <dbReference type="ARBA" id="ARBA00022801"/>
    </source>
</evidence>
<evidence type="ECO:0000259" key="3">
    <source>
        <dbReference type="Pfam" id="PF07859"/>
    </source>
</evidence>
<keyword evidence="2" id="KW-0378">Hydrolase</keyword>
<dbReference type="Gene3D" id="3.40.50.1820">
    <property type="entry name" value="alpha/beta hydrolase"/>
    <property type="match status" value="1"/>
</dbReference>